<accession>A0A2T3FNR7</accession>
<organism evidence="1 2">
    <name type="scientific">Clostridium fessum</name>
    <dbReference type="NCBI Taxonomy" id="2126740"/>
    <lineage>
        <taxon>Bacteria</taxon>
        <taxon>Bacillati</taxon>
        <taxon>Bacillota</taxon>
        <taxon>Clostridia</taxon>
        <taxon>Eubacteriales</taxon>
        <taxon>Clostridiaceae</taxon>
        <taxon>Clostridium</taxon>
    </lineage>
</organism>
<dbReference type="AlphaFoldDB" id="A0A2T3FNR7"/>
<comment type="caution">
    <text evidence="1">The sequence shown here is derived from an EMBL/GenBank/DDBJ whole genome shotgun (WGS) entry which is preliminary data.</text>
</comment>
<reference evidence="1 2" key="1">
    <citation type="submission" date="2018-03" db="EMBL/GenBank/DDBJ databases">
        <title>Lachnoclostridium SNUG30386 gen.nov., sp.nov., isolated from human faeces.</title>
        <authorList>
            <person name="Seo B."/>
            <person name="Jeon K."/>
            <person name="Ko G."/>
        </authorList>
    </citation>
    <scope>NUCLEOTIDE SEQUENCE [LARGE SCALE GENOMIC DNA]</scope>
    <source>
        <strain evidence="1 2">SNUG30386</strain>
    </source>
</reference>
<proteinExistence type="predicted"/>
<dbReference type="EMBL" id="PYLO01000003">
    <property type="protein sequence ID" value="PST36915.1"/>
    <property type="molecule type" value="Genomic_DNA"/>
</dbReference>
<keyword evidence="2" id="KW-1185">Reference proteome</keyword>
<name>A0A2T3FNR7_9CLOT</name>
<evidence type="ECO:0000313" key="1">
    <source>
        <dbReference type="EMBL" id="PST36915.1"/>
    </source>
</evidence>
<sequence>MIPLGWGFIRGYAALRYEKVYFFVWGFKLLCDKHNCLCYYKNDISENDFCGNESIFIFFYPYTSHDGDKYLQS</sequence>
<dbReference type="Proteomes" id="UP000241048">
    <property type="component" value="Unassembled WGS sequence"/>
</dbReference>
<gene>
    <name evidence="1" type="ORF">C7U56_10185</name>
</gene>
<protein>
    <submittedName>
        <fullName evidence="1">Uncharacterized protein</fullName>
    </submittedName>
</protein>
<evidence type="ECO:0000313" key="2">
    <source>
        <dbReference type="Proteomes" id="UP000241048"/>
    </source>
</evidence>